<organism evidence="11 12">
    <name type="scientific">Rhododendron simsii</name>
    <name type="common">Sims's rhododendron</name>
    <dbReference type="NCBI Taxonomy" id="118357"/>
    <lineage>
        <taxon>Eukaryota</taxon>
        <taxon>Viridiplantae</taxon>
        <taxon>Streptophyta</taxon>
        <taxon>Embryophyta</taxon>
        <taxon>Tracheophyta</taxon>
        <taxon>Spermatophyta</taxon>
        <taxon>Magnoliopsida</taxon>
        <taxon>eudicotyledons</taxon>
        <taxon>Gunneridae</taxon>
        <taxon>Pentapetalae</taxon>
        <taxon>asterids</taxon>
        <taxon>Ericales</taxon>
        <taxon>Ericaceae</taxon>
        <taxon>Ericoideae</taxon>
        <taxon>Rhodoreae</taxon>
        <taxon>Rhododendron</taxon>
    </lineage>
</organism>
<keyword evidence="12" id="KW-1185">Reference proteome</keyword>
<feature type="transmembrane region" description="Helical" evidence="9">
    <location>
        <begin position="55"/>
        <end position="77"/>
    </location>
</feature>
<sequence length="236" mass="26147">MLASEFGDDGTVRVRQGQWEGKRQVATAGVKIIQGQWDGERQVAALIALNRRGDVGWALIVVAVGVGGGNIISLLVFASPIGTFRRVVKKKSTENFKAIPYITTLLSTSLWTFYGLLKPGGLLIVTVNVAGAVLQFVYVTLFLIYAPKDIKRMVVKTKSVEYMPFLLSFFLFLNGGVWSVYALLVKDYYVGLILYTIYKNKSPSTKSKEEREDQGSTNVIKNAIEMQGHDEDDPKV</sequence>
<dbReference type="FunFam" id="1.20.1280.290:FF:000001">
    <property type="entry name" value="Bidirectional sugar transporter SWEET"/>
    <property type="match status" value="1"/>
</dbReference>
<protein>
    <recommendedName>
        <fullName evidence="9">Bidirectional sugar transporter SWEET</fullName>
    </recommendedName>
</protein>
<feature type="region of interest" description="Disordered" evidence="10">
    <location>
        <begin position="204"/>
        <end position="236"/>
    </location>
</feature>
<keyword evidence="7 9" id="KW-1133">Transmembrane helix</keyword>
<gene>
    <name evidence="11" type="ORF">RHSIM_Rhsim07G0191900</name>
</gene>
<comment type="function">
    <text evidence="9">Mediates both low-affinity uptake and efflux of sugar across the membrane.</text>
</comment>
<accession>A0A834LGB9</accession>
<keyword evidence="8 9" id="KW-0472">Membrane</keyword>
<dbReference type="PANTHER" id="PTHR10791">
    <property type="entry name" value="RAG1-ACTIVATING PROTEIN 1"/>
    <property type="match status" value="1"/>
</dbReference>
<comment type="similarity">
    <text evidence="2 9">Belongs to the SWEET sugar transporter family.</text>
</comment>
<keyword evidence="3 9" id="KW-0813">Transport</keyword>
<dbReference type="Pfam" id="PF03083">
    <property type="entry name" value="MtN3_slv"/>
    <property type="match status" value="2"/>
</dbReference>
<evidence type="ECO:0000256" key="10">
    <source>
        <dbReference type="SAM" id="MobiDB-lite"/>
    </source>
</evidence>
<feature type="transmembrane region" description="Helical" evidence="9">
    <location>
        <begin position="98"/>
        <end position="117"/>
    </location>
</feature>
<dbReference type="GO" id="GO:0051119">
    <property type="term" value="F:sugar transmembrane transporter activity"/>
    <property type="evidence" value="ECO:0007669"/>
    <property type="project" value="InterPro"/>
</dbReference>
<evidence type="ECO:0000256" key="7">
    <source>
        <dbReference type="ARBA" id="ARBA00022989"/>
    </source>
</evidence>
<feature type="transmembrane region" description="Helical" evidence="9">
    <location>
        <begin position="123"/>
        <end position="145"/>
    </location>
</feature>
<evidence type="ECO:0000256" key="2">
    <source>
        <dbReference type="ARBA" id="ARBA00007809"/>
    </source>
</evidence>
<dbReference type="OrthoDB" id="409725at2759"/>
<name>A0A834LGB9_RHOSS</name>
<evidence type="ECO:0000256" key="4">
    <source>
        <dbReference type="ARBA" id="ARBA00022597"/>
    </source>
</evidence>
<dbReference type="InterPro" id="IPR047664">
    <property type="entry name" value="SWEET"/>
</dbReference>
<evidence type="ECO:0000256" key="3">
    <source>
        <dbReference type="ARBA" id="ARBA00022448"/>
    </source>
</evidence>
<proteinExistence type="inferred from homology"/>
<evidence type="ECO:0000256" key="9">
    <source>
        <dbReference type="RuleBase" id="RU910715"/>
    </source>
</evidence>
<dbReference type="AlphaFoldDB" id="A0A834LGB9"/>
<dbReference type="GO" id="GO:0016020">
    <property type="term" value="C:membrane"/>
    <property type="evidence" value="ECO:0007669"/>
    <property type="project" value="InterPro"/>
</dbReference>
<reference evidence="11" key="1">
    <citation type="submission" date="2019-11" db="EMBL/GenBank/DDBJ databases">
        <authorList>
            <person name="Liu Y."/>
            <person name="Hou J."/>
            <person name="Li T.-Q."/>
            <person name="Guan C.-H."/>
            <person name="Wu X."/>
            <person name="Wu H.-Z."/>
            <person name="Ling F."/>
            <person name="Zhang R."/>
            <person name="Shi X.-G."/>
            <person name="Ren J.-P."/>
            <person name="Chen E.-F."/>
            <person name="Sun J.-M."/>
        </authorList>
    </citation>
    <scope>NUCLEOTIDE SEQUENCE</scope>
    <source>
        <strain evidence="11">Adult_tree_wgs_1</strain>
        <tissue evidence="11">Leaves</tissue>
    </source>
</reference>
<evidence type="ECO:0000256" key="6">
    <source>
        <dbReference type="ARBA" id="ARBA00022737"/>
    </source>
</evidence>
<comment type="caution">
    <text evidence="9">Lacks conserved residue(s) required for the propagation of feature annotation.</text>
</comment>
<keyword evidence="5 9" id="KW-0812">Transmembrane</keyword>
<feature type="transmembrane region" description="Helical" evidence="9">
    <location>
        <begin position="165"/>
        <end position="184"/>
    </location>
</feature>
<evidence type="ECO:0000313" key="11">
    <source>
        <dbReference type="EMBL" id="KAF7138571.1"/>
    </source>
</evidence>
<evidence type="ECO:0000256" key="8">
    <source>
        <dbReference type="ARBA" id="ARBA00023136"/>
    </source>
</evidence>
<comment type="subcellular location">
    <subcellularLocation>
        <location evidence="1">Endomembrane system</location>
        <topology evidence="1">Multi-pass membrane protein</topology>
    </subcellularLocation>
</comment>
<dbReference type="EMBL" id="WJXA01000007">
    <property type="protein sequence ID" value="KAF7138571.1"/>
    <property type="molecule type" value="Genomic_DNA"/>
</dbReference>
<evidence type="ECO:0000256" key="5">
    <source>
        <dbReference type="ARBA" id="ARBA00022692"/>
    </source>
</evidence>
<keyword evidence="4 9" id="KW-0762">Sugar transport</keyword>
<dbReference type="PANTHER" id="PTHR10791:SF142">
    <property type="entry name" value="BIDIRECTIONAL SUGAR TRANSPORTER SWEET16"/>
    <property type="match status" value="1"/>
</dbReference>
<dbReference type="Proteomes" id="UP000626092">
    <property type="component" value="Unassembled WGS sequence"/>
</dbReference>
<dbReference type="Gene3D" id="1.20.1280.290">
    <property type="match status" value="2"/>
</dbReference>
<comment type="caution">
    <text evidence="11">The sequence shown here is derived from an EMBL/GenBank/DDBJ whole genome shotgun (WGS) entry which is preliminary data.</text>
</comment>
<evidence type="ECO:0000313" key="12">
    <source>
        <dbReference type="Proteomes" id="UP000626092"/>
    </source>
</evidence>
<dbReference type="InterPro" id="IPR004316">
    <property type="entry name" value="SWEET_rpt"/>
</dbReference>
<evidence type="ECO:0000256" key="1">
    <source>
        <dbReference type="ARBA" id="ARBA00004127"/>
    </source>
</evidence>
<feature type="compositionally biased region" description="Basic and acidic residues" evidence="10">
    <location>
        <begin position="227"/>
        <end position="236"/>
    </location>
</feature>
<keyword evidence="6" id="KW-0677">Repeat</keyword>
<dbReference type="GO" id="GO:0012505">
    <property type="term" value="C:endomembrane system"/>
    <property type="evidence" value="ECO:0007669"/>
    <property type="project" value="UniProtKB-SubCell"/>
</dbReference>